<evidence type="ECO:0000256" key="1">
    <source>
        <dbReference type="ARBA" id="ARBA00004496"/>
    </source>
</evidence>
<keyword evidence="6" id="KW-1185">Reference proteome</keyword>
<dbReference type="InterPro" id="IPR001849">
    <property type="entry name" value="PH_domain"/>
</dbReference>
<dbReference type="AlphaFoldDB" id="A0AA88TST9"/>
<dbReference type="SMART" id="SM00233">
    <property type="entry name" value="PH"/>
    <property type="match status" value="1"/>
</dbReference>
<evidence type="ECO:0000259" key="4">
    <source>
        <dbReference type="SMART" id="SM00233"/>
    </source>
</evidence>
<dbReference type="Gene3D" id="2.30.29.30">
    <property type="entry name" value="Pleckstrin-homology domain (PH domain)/Phosphotyrosine-binding domain (PTB)"/>
    <property type="match status" value="1"/>
</dbReference>
<sequence>MNQCKVMKDGYLEKRSNGLLQLWKKKRCVLSEDGLRLYDCKGESSKEMRFEQMTTLDCVEYKRGLVYFTIVMNGGKEIDFRCQQEGTAWNAEIALALLRGGRRRALRISQARHRTGSKRENCGQGKSQTPSRPVDPAAPLWALAPSSSPWPDSPLAHLALSILHLGTPLLRLRPVPLSHRLRNPFSFTAALRWSLVPLAPPRSSESSPSPWIFSSPPLAPQPPASPLSVATLESSALPPPWLGSSCFLLGYFLHRFHPGLLSSSVSR</sequence>
<dbReference type="SUPFAM" id="SSF50729">
    <property type="entry name" value="PH domain-like"/>
    <property type="match status" value="1"/>
</dbReference>
<organism evidence="5 6">
    <name type="scientific">Cirrhinus molitorella</name>
    <name type="common">mud carp</name>
    <dbReference type="NCBI Taxonomy" id="172907"/>
    <lineage>
        <taxon>Eukaryota</taxon>
        <taxon>Metazoa</taxon>
        <taxon>Chordata</taxon>
        <taxon>Craniata</taxon>
        <taxon>Vertebrata</taxon>
        <taxon>Euteleostomi</taxon>
        <taxon>Actinopterygii</taxon>
        <taxon>Neopterygii</taxon>
        <taxon>Teleostei</taxon>
        <taxon>Ostariophysi</taxon>
        <taxon>Cypriniformes</taxon>
        <taxon>Cyprinidae</taxon>
        <taxon>Labeoninae</taxon>
        <taxon>Labeonini</taxon>
        <taxon>Cirrhinus</taxon>
    </lineage>
</organism>
<protein>
    <recommendedName>
        <fullName evidence="4">PH domain-containing protein</fullName>
    </recommendedName>
</protein>
<evidence type="ECO:0000313" key="5">
    <source>
        <dbReference type="EMBL" id="KAK2885874.1"/>
    </source>
</evidence>
<comment type="subcellular location">
    <subcellularLocation>
        <location evidence="1">Cytoplasm</location>
    </subcellularLocation>
</comment>
<comment type="caution">
    <text evidence="5">The sequence shown here is derived from an EMBL/GenBank/DDBJ whole genome shotgun (WGS) entry which is preliminary data.</text>
</comment>
<feature type="region of interest" description="Disordered" evidence="3">
    <location>
        <begin position="111"/>
        <end position="136"/>
    </location>
</feature>
<dbReference type="GO" id="GO:0043065">
    <property type="term" value="P:positive regulation of apoptotic process"/>
    <property type="evidence" value="ECO:0007669"/>
    <property type="project" value="InterPro"/>
</dbReference>
<dbReference type="GO" id="GO:0005737">
    <property type="term" value="C:cytoplasm"/>
    <property type="evidence" value="ECO:0007669"/>
    <property type="project" value="UniProtKB-SubCell"/>
</dbReference>
<dbReference type="PANTHER" id="PTHR15478:SF12">
    <property type="entry name" value="PLECKSTRIN HOMOLOGY-LIKE DOMAIN FAMILY A MEMBER 3"/>
    <property type="match status" value="1"/>
</dbReference>
<gene>
    <name evidence="5" type="ORF">Q8A67_016711</name>
</gene>
<dbReference type="GO" id="GO:1901981">
    <property type="term" value="F:phosphatidylinositol phosphate binding"/>
    <property type="evidence" value="ECO:0007669"/>
    <property type="project" value="InterPro"/>
</dbReference>
<feature type="domain" description="PH" evidence="4">
    <location>
        <begin position="6"/>
        <end position="100"/>
    </location>
</feature>
<proteinExistence type="predicted"/>
<dbReference type="InterPro" id="IPR011993">
    <property type="entry name" value="PH-like_dom_sf"/>
</dbReference>
<evidence type="ECO:0000256" key="3">
    <source>
        <dbReference type="SAM" id="MobiDB-lite"/>
    </source>
</evidence>
<keyword evidence="2" id="KW-0963">Cytoplasm</keyword>
<accession>A0AA88TST9</accession>
<dbReference type="EMBL" id="JAUYZG010000016">
    <property type="protein sequence ID" value="KAK2885874.1"/>
    <property type="molecule type" value="Genomic_DNA"/>
</dbReference>
<dbReference type="PANTHER" id="PTHR15478">
    <property type="entry name" value="PLECKSTRIN HOMOLOGY-LIKE DOMAIN, PQ-RICH PROTEIN"/>
    <property type="match status" value="1"/>
</dbReference>
<dbReference type="InterPro" id="IPR042832">
    <property type="entry name" value="PHLA1/2/3"/>
</dbReference>
<dbReference type="Proteomes" id="UP001187343">
    <property type="component" value="Unassembled WGS sequence"/>
</dbReference>
<name>A0AA88TST9_9TELE</name>
<evidence type="ECO:0000313" key="6">
    <source>
        <dbReference type="Proteomes" id="UP001187343"/>
    </source>
</evidence>
<reference evidence="5" key="1">
    <citation type="submission" date="2023-08" db="EMBL/GenBank/DDBJ databases">
        <title>Chromosome-level Genome Assembly of mud carp (Cirrhinus molitorella).</title>
        <authorList>
            <person name="Liu H."/>
        </authorList>
    </citation>
    <scope>NUCLEOTIDE SEQUENCE</scope>
    <source>
        <strain evidence="5">Prfri</strain>
        <tissue evidence="5">Muscle</tissue>
    </source>
</reference>
<dbReference type="CDD" id="cd00821">
    <property type="entry name" value="PH"/>
    <property type="match status" value="1"/>
</dbReference>
<evidence type="ECO:0000256" key="2">
    <source>
        <dbReference type="ARBA" id="ARBA00022490"/>
    </source>
</evidence>